<feature type="compositionally biased region" description="Basic residues" evidence="2">
    <location>
        <begin position="1448"/>
        <end position="1457"/>
    </location>
</feature>
<reference evidence="3 4" key="1">
    <citation type="submission" date="2021-02" db="EMBL/GenBank/DDBJ databases">
        <title>Variation within the Batrachochytrium salamandrivorans European outbreak.</title>
        <authorList>
            <person name="Kelly M."/>
            <person name="Pasmans F."/>
            <person name="Shea T.P."/>
            <person name="Munoz J.F."/>
            <person name="Carranza S."/>
            <person name="Cuomo C.A."/>
            <person name="Martel A."/>
        </authorList>
    </citation>
    <scope>NUCLEOTIDE SEQUENCE [LARGE SCALE GENOMIC DNA]</scope>
    <source>
        <strain evidence="3 4">AMFP18/2</strain>
    </source>
</reference>
<name>A0ABQ8EXZ6_9FUNG</name>
<feature type="compositionally biased region" description="Basic and acidic residues" evidence="2">
    <location>
        <begin position="1466"/>
        <end position="1479"/>
    </location>
</feature>
<feature type="region of interest" description="Disordered" evidence="2">
    <location>
        <begin position="1"/>
        <end position="22"/>
    </location>
</feature>
<accession>A0ABQ8EXZ6</accession>
<feature type="region of interest" description="Disordered" evidence="2">
    <location>
        <begin position="931"/>
        <end position="952"/>
    </location>
</feature>
<organism evidence="3 4">
    <name type="scientific">Batrachochytrium salamandrivorans</name>
    <dbReference type="NCBI Taxonomy" id="1357716"/>
    <lineage>
        <taxon>Eukaryota</taxon>
        <taxon>Fungi</taxon>
        <taxon>Fungi incertae sedis</taxon>
        <taxon>Chytridiomycota</taxon>
        <taxon>Chytridiomycota incertae sedis</taxon>
        <taxon>Chytridiomycetes</taxon>
        <taxon>Rhizophydiales</taxon>
        <taxon>Rhizophydiales incertae sedis</taxon>
        <taxon>Batrachochytrium</taxon>
    </lineage>
</organism>
<dbReference type="Proteomes" id="UP001648503">
    <property type="component" value="Unassembled WGS sequence"/>
</dbReference>
<proteinExistence type="predicted"/>
<protein>
    <recommendedName>
        <fullName evidence="5">Cep57 centrosome microtubule-binding domain-containing protein</fullName>
    </recommendedName>
</protein>
<evidence type="ECO:0000256" key="2">
    <source>
        <dbReference type="SAM" id="MobiDB-lite"/>
    </source>
</evidence>
<evidence type="ECO:0008006" key="5">
    <source>
        <dbReference type="Google" id="ProtNLM"/>
    </source>
</evidence>
<dbReference type="PANTHER" id="PTHR19336:SF9">
    <property type="entry name" value="SPINDLE POLE BODY PROTEIN PPC89"/>
    <property type="match status" value="1"/>
</dbReference>
<evidence type="ECO:0000256" key="1">
    <source>
        <dbReference type="SAM" id="Coils"/>
    </source>
</evidence>
<feature type="compositionally biased region" description="Polar residues" evidence="2">
    <location>
        <begin position="762"/>
        <end position="790"/>
    </location>
</feature>
<keyword evidence="1" id="KW-0175">Coiled coil</keyword>
<feature type="compositionally biased region" description="Polar residues" evidence="2">
    <location>
        <begin position="942"/>
        <end position="952"/>
    </location>
</feature>
<feature type="region of interest" description="Disordered" evidence="2">
    <location>
        <begin position="636"/>
        <end position="661"/>
    </location>
</feature>
<feature type="region of interest" description="Disordered" evidence="2">
    <location>
        <begin position="1260"/>
        <end position="1307"/>
    </location>
</feature>
<feature type="region of interest" description="Disordered" evidence="2">
    <location>
        <begin position="762"/>
        <end position="808"/>
    </location>
</feature>
<feature type="region of interest" description="Disordered" evidence="2">
    <location>
        <begin position="1069"/>
        <end position="1096"/>
    </location>
</feature>
<evidence type="ECO:0000313" key="4">
    <source>
        <dbReference type="Proteomes" id="UP001648503"/>
    </source>
</evidence>
<dbReference type="EMBL" id="JAFCIX010000567">
    <property type="protein sequence ID" value="KAH6587207.1"/>
    <property type="molecule type" value="Genomic_DNA"/>
</dbReference>
<dbReference type="PANTHER" id="PTHR19336">
    <property type="entry name" value="UNCHARACTERIZED DUF1167"/>
    <property type="match status" value="1"/>
</dbReference>
<feature type="coiled-coil region" evidence="1">
    <location>
        <begin position="720"/>
        <end position="754"/>
    </location>
</feature>
<feature type="region of interest" description="Disordered" evidence="2">
    <location>
        <begin position="1145"/>
        <end position="1168"/>
    </location>
</feature>
<feature type="compositionally biased region" description="Polar residues" evidence="2">
    <location>
        <begin position="1264"/>
        <end position="1293"/>
    </location>
</feature>
<dbReference type="InterPro" id="IPR051756">
    <property type="entry name" value="Centrosomal_MT-associated"/>
</dbReference>
<sequence>MTATASDIHHSNSNISVAHPTGTTETITGTTIGTTINAAAAAYSSSTSLLLDSLTHAFKADLDQRNTDALNELNRQIDQLATAPLGGAHLLPLYDDQLHLTPIIPAVRLQPLKEESHRTQQSYPDTLYPSTRTGRDCSNPHLDHLLLNAVSSQVLARTPQADAAAVTNRISCIKTPTVTAPSTSQALLTHRPSQQSIVIDPLVSTQATDIGLVSTTTTMPLMTPSAATTALHLQHRPLGYLPSIEHDFTDISFQLNKDLSDFKRLADMDVSVMLPLSYNESSFKENSLCMDPPPHASESTALLYDTQIPQSLQFSSSKPLTLSSKELGHQTSFTTVAQLPKTASSSNHHHDASISDTSNQYDLYLNGDSIISDTRYAAVNSSGIDAGLGDFTMSFTTPAFSSLLRPPLHAATTTQTTSSENATIAVAPTTSTIPPASTAAVVSAGTDEEYITFDDRGIDITNYNISYNTNYNANYSFLGHTMQMTQDTDALFARVDISTDDESFAYVLDEISPPQCKPLPSESCIHPTETNLDDTQIKPATDTTREILESNRVGTTETGAITPTDTARLSTTSNGDHNYGLKNLSDRLESIRQGPHVATTLVTDTGATLGSSHNATDHHHRHPSIQTQIPWASASIKQPHPRSQLAYPAHSDRPSANSTDLPDHYTESVGVAPRGRVTSVNVDDPSRWKSILPQAVDIDQHRPLPDVPADENTRAVVNALRTLQERVGRLEGEKMAAKDKINDLEHELSTTRKLLYHQQLSGYSSQPPSALQNPPQSTNSTPIVDTTRSSPRPVDQGHTSYVENSPKRAALNPVSMPSAVHFHFEGVSVPQSSEMHVPSLETDHPLYPTHTQKSDLPAASTSGRLISDVPPLPATKMATLTSIFEARQQVSDLKARVERVRDLDRHIHESDHHSGGADLDGVDTVGVPPSLRWRSGGPSGASPVSNHSESGMYRQSNELGFDEGMLYPSQTERAGIVSVDGTKVNLDSARPILVSSEYLGDEAYMGDHDMPQYSFVSHDFDGDVSITGGGSSHYPRMTECIGIGGSVPIDTELPSTCAPVNDKSFLSDGEISQLQKDIQDQRNSRRSREKMDSRHALKQTLLEKIKDNTIERQKHRKPKDASMKSAIAPTIDVQPSWRRLNRRRTAKSLVSPSHPVSSTSASSTHMRRRPPIDMPFVVQQSYGDEPLGREMPFIVGQNTGKSFSVTANLQRVFSLLKAHNPGLCSVCSKRKAATCHPSHHTVEPLSSQRGRTVHVADGLRGKSLTRSCVQPTQMAPTIPSQPQHGSRSRQGPPSTHRGGASQSSQRDLADAIGELSIDVNSIADVAAGIGASDTGNFRHVLSVLSDDFRALKEEYNSLVLEYDKAVNSTRCTGAARAGRTEYPVGNSSGTKSLKSIGDELRLVIQNMETKGDQINILREILQSTLKHQKSKTGTMGDSRHGGENATSRRSHSSKRYRLSTVTSRSKSRESTGNRGDGMHRHDRHSTVAPESPSSPMPPPQRGRSRRVGRDTYIADRGRDNKISGDTDNVASNHPRWAVRRSSSCSPGRSVASLSLLKSSLKVQDALGDAVV</sequence>
<comment type="caution">
    <text evidence="3">The sequence shown here is derived from an EMBL/GenBank/DDBJ whole genome shotgun (WGS) entry which is preliminary data.</text>
</comment>
<feature type="compositionally biased region" description="Basic and acidic residues" evidence="2">
    <location>
        <begin position="1507"/>
        <end position="1524"/>
    </location>
</feature>
<keyword evidence="4" id="KW-1185">Reference proteome</keyword>
<evidence type="ECO:0000313" key="3">
    <source>
        <dbReference type="EMBL" id="KAH6587207.1"/>
    </source>
</evidence>
<feature type="region of interest" description="Disordered" evidence="2">
    <location>
        <begin position="1427"/>
        <end position="1549"/>
    </location>
</feature>
<feature type="compositionally biased region" description="Polar residues" evidence="2">
    <location>
        <begin position="1"/>
        <end position="16"/>
    </location>
</feature>
<gene>
    <name evidence="3" type="ORF">BASA50_001340</name>
</gene>
<feature type="compositionally biased region" description="Low complexity" evidence="2">
    <location>
        <begin position="1148"/>
        <end position="1164"/>
    </location>
</feature>